<dbReference type="Proteomes" id="UP000671862">
    <property type="component" value="Chromosome"/>
</dbReference>
<feature type="transmembrane region" description="Helical" evidence="6">
    <location>
        <begin position="6"/>
        <end position="25"/>
    </location>
</feature>
<feature type="transmembrane region" description="Helical" evidence="6">
    <location>
        <begin position="108"/>
        <end position="126"/>
    </location>
</feature>
<dbReference type="EMBL" id="CP071446">
    <property type="protein sequence ID" value="QTA38434.1"/>
    <property type="molecule type" value="Genomic_DNA"/>
</dbReference>
<dbReference type="PANTHER" id="PTHR31632:SF2">
    <property type="entry name" value="PLASMA MEMBRANE IRON PERMEASE"/>
    <property type="match status" value="1"/>
</dbReference>
<dbReference type="RefSeq" id="WP_207567153.1">
    <property type="nucleotide sequence ID" value="NZ_CP071446.1"/>
</dbReference>
<keyword evidence="8" id="KW-1185">Reference proteome</keyword>
<dbReference type="PANTHER" id="PTHR31632">
    <property type="entry name" value="IRON TRANSPORTER FTH1"/>
    <property type="match status" value="1"/>
</dbReference>
<comment type="subcellular location">
    <subcellularLocation>
        <location evidence="1">Membrane</location>
        <topology evidence="1">Multi-pass membrane protein</topology>
    </subcellularLocation>
</comment>
<proteinExistence type="inferred from homology"/>
<accession>A0ABX7S774</accession>
<sequence length="263" mass="29223">MSAFLITFRETLEAALIVGIVLGYLHKVSLLNLRKNVWIGVLLGIIGSILGAFLFQVIGSGFEERNKEIYEGIITLFGAFLLTTVILWINKNKNIEEELKQKLEDIKFSKTLGLQLILLISVAVLREGIETVVFLESAMVSSETGALFPSSLGIITAIVLAYLLFKGVLKMNLKTFFTFTNTLLIFFAAGLIAYGVHELQEAGFIPVFVEHVYDINGFINEKGFLGGILKGLFGYNGNPSLIEIIVYWTYLIPALMMNLKTKK</sequence>
<evidence type="ECO:0000256" key="6">
    <source>
        <dbReference type="SAM" id="Phobius"/>
    </source>
</evidence>
<comment type="similarity">
    <text evidence="2">Belongs to the oxidase-dependent Fe transporter (OFeT) (TC 9.A.10.1) family.</text>
</comment>
<feature type="transmembrane region" description="Helical" evidence="6">
    <location>
        <begin position="69"/>
        <end position="88"/>
    </location>
</feature>
<evidence type="ECO:0000256" key="1">
    <source>
        <dbReference type="ARBA" id="ARBA00004141"/>
    </source>
</evidence>
<evidence type="ECO:0000313" key="7">
    <source>
        <dbReference type="EMBL" id="QTA38434.1"/>
    </source>
</evidence>
<keyword evidence="4 6" id="KW-1133">Transmembrane helix</keyword>
<feature type="transmembrane region" description="Helical" evidence="6">
    <location>
        <begin position="37"/>
        <end position="57"/>
    </location>
</feature>
<keyword evidence="5 6" id="KW-0472">Membrane</keyword>
<protein>
    <submittedName>
        <fullName evidence="7">FTR1 family protein</fullName>
    </submittedName>
</protein>
<feature type="transmembrane region" description="Helical" evidence="6">
    <location>
        <begin position="177"/>
        <end position="196"/>
    </location>
</feature>
<evidence type="ECO:0000313" key="8">
    <source>
        <dbReference type="Proteomes" id="UP000671862"/>
    </source>
</evidence>
<organism evidence="7 8">
    <name type="scientific">Thermosipho ferrireducens</name>
    <dbReference type="NCBI Taxonomy" id="2571116"/>
    <lineage>
        <taxon>Bacteria</taxon>
        <taxon>Thermotogati</taxon>
        <taxon>Thermotogota</taxon>
        <taxon>Thermotogae</taxon>
        <taxon>Thermotogales</taxon>
        <taxon>Fervidobacteriaceae</taxon>
        <taxon>Thermosipho</taxon>
    </lineage>
</organism>
<feature type="transmembrane region" description="Helical" evidence="6">
    <location>
        <begin position="240"/>
        <end position="259"/>
    </location>
</feature>
<evidence type="ECO:0000256" key="5">
    <source>
        <dbReference type="ARBA" id="ARBA00023136"/>
    </source>
</evidence>
<keyword evidence="3 6" id="KW-0812">Transmembrane</keyword>
<dbReference type="InterPro" id="IPR004923">
    <property type="entry name" value="FTR1/Fip1/EfeU"/>
</dbReference>
<reference evidence="7 8" key="1">
    <citation type="submission" date="2021-03" db="EMBL/GenBank/DDBJ databases">
        <title>Thermosipho ferrireducens sp.nov., an anaerobic thermophilic iron-reducing bacterium isolated from a deep-sea hydrothermal sulfide deposits.</title>
        <authorList>
            <person name="Zeng X."/>
            <person name="Chen Y."/>
            <person name="Shao Z."/>
        </authorList>
    </citation>
    <scope>NUCLEOTIDE SEQUENCE [LARGE SCALE GENOMIC DNA]</scope>
    <source>
        <strain evidence="7 8">JL129W03</strain>
    </source>
</reference>
<name>A0ABX7S774_9BACT</name>
<gene>
    <name evidence="7" type="ORF">JYK00_02605</name>
</gene>
<evidence type="ECO:0000256" key="2">
    <source>
        <dbReference type="ARBA" id="ARBA00008333"/>
    </source>
</evidence>
<evidence type="ECO:0000256" key="3">
    <source>
        <dbReference type="ARBA" id="ARBA00022692"/>
    </source>
</evidence>
<dbReference type="Pfam" id="PF03239">
    <property type="entry name" value="FTR1"/>
    <property type="match status" value="1"/>
</dbReference>
<evidence type="ECO:0000256" key="4">
    <source>
        <dbReference type="ARBA" id="ARBA00022989"/>
    </source>
</evidence>
<feature type="transmembrane region" description="Helical" evidence="6">
    <location>
        <begin position="146"/>
        <end position="165"/>
    </location>
</feature>